<protein>
    <submittedName>
        <fullName evidence="2">Uncharacterized protein</fullName>
    </submittedName>
</protein>
<dbReference type="WBParaSite" id="ES5_v2.g26018.t1">
    <property type="protein sequence ID" value="ES5_v2.g26018.t1"/>
    <property type="gene ID" value="ES5_v2.g26018"/>
</dbReference>
<dbReference type="Proteomes" id="UP000887579">
    <property type="component" value="Unplaced"/>
</dbReference>
<reference evidence="2" key="1">
    <citation type="submission" date="2022-11" db="UniProtKB">
        <authorList>
            <consortium name="WormBaseParasite"/>
        </authorList>
    </citation>
    <scope>IDENTIFICATION</scope>
</reference>
<organism evidence="1 2">
    <name type="scientific">Panagrolaimus sp. ES5</name>
    <dbReference type="NCBI Taxonomy" id="591445"/>
    <lineage>
        <taxon>Eukaryota</taxon>
        <taxon>Metazoa</taxon>
        <taxon>Ecdysozoa</taxon>
        <taxon>Nematoda</taxon>
        <taxon>Chromadorea</taxon>
        <taxon>Rhabditida</taxon>
        <taxon>Tylenchina</taxon>
        <taxon>Panagrolaimomorpha</taxon>
        <taxon>Panagrolaimoidea</taxon>
        <taxon>Panagrolaimidae</taxon>
        <taxon>Panagrolaimus</taxon>
    </lineage>
</organism>
<accession>A0AC34G8Z2</accession>
<evidence type="ECO:0000313" key="1">
    <source>
        <dbReference type="Proteomes" id="UP000887579"/>
    </source>
</evidence>
<sequence>DIIESSLCAKISVSNVCKFANSSIETNSLKLQNQCMNFLVNCLSAKQVVSNMELLNRDFQRNIFVKFCSHKSL</sequence>
<evidence type="ECO:0000313" key="2">
    <source>
        <dbReference type="WBParaSite" id="ES5_v2.g26018.t1"/>
    </source>
</evidence>
<proteinExistence type="predicted"/>
<name>A0AC34G8Z2_9BILA</name>